<dbReference type="GO" id="GO:0016491">
    <property type="term" value="F:oxidoreductase activity"/>
    <property type="evidence" value="ECO:0007669"/>
    <property type="project" value="UniProtKB-KW"/>
</dbReference>
<dbReference type="HOGENOM" id="CLU_072526_0_0_0"/>
<dbReference type="InterPro" id="IPR036249">
    <property type="entry name" value="Thioredoxin-like_sf"/>
</dbReference>
<gene>
    <name evidence="7" type="ordered locus">DR_0560</name>
</gene>
<proteinExistence type="inferred from homology"/>
<dbReference type="PROSITE" id="PS51352">
    <property type="entry name" value="THIOREDOXIN_2"/>
    <property type="match status" value="1"/>
</dbReference>
<evidence type="ECO:0000256" key="1">
    <source>
        <dbReference type="ARBA" id="ARBA00005791"/>
    </source>
</evidence>
<dbReference type="InterPro" id="IPR013766">
    <property type="entry name" value="Thioredoxin_domain"/>
</dbReference>
<dbReference type="PANTHER" id="PTHR13887">
    <property type="entry name" value="GLUTATHIONE S-TRANSFERASE KAPPA"/>
    <property type="match status" value="1"/>
</dbReference>
<keyword evidence="2" id="KW-0732">Signal</keyword>
<dbReference type="Pfam" id="PF13462">
    <property type="entry name" value="Thioredoxin_4"/>
    <property type="match status" value="1"/>
</dbReference>
<dbReference type="PATRIC" id="fig|243230.17.peg.735"/>
<dbReference type="SUPFAM" id="SSF52833">
    <property type="entry name" value="Thioredoxin-like"/>
    <property type="match status" value="1"/>
</dbReference>
<evidence type="ECO:0000313" key="8">
    <source>
        <dbReference type="Proteomes" id="UP000002524"/>
    </source>
</evidence>
<evidence type="ECO:0000259" key="6">
    <source>
        <dbReference type="PROSITE" id="PS51352"/>
    </source>
</evidence>
<keyword evidence="4" id="KW-1015">Disulfide bond</keyword>
<dbReference type="PIR" id="F75503">
    <property type="entry name" value="F75503"/>
</dbReference>
<evidence type="ECO:0000256" key="4">
    <source>
        <dbReference type="ARBA" id="ARBA00023157"/>
    </source>
</evidence>
<dbReference type="DNASU" id="1800091"/>
<name>Q9RWV5_DEIRA</name>
<dbReference type="Gene3D" id="3.40.30.10">
    <property type="entry name" value="Glutaredoxin"/>
    <property type="match status" value="1"/>
</dbReference>
<dbReference type="STRING" id="243230.DR_0560"/>
<dbReference type="InterPro" id="IPR012336">
    <property type="entry name" value="Thioredoxin-like_fold"/>
</dbReference>
<dbReference type="OrthoDB" id="9784686at2"/>
<dbReference type="PANTHER" id="PTHR13887:SF14">
    <property type="entry name" value="DISULFIDE BOND FORMATION PROTEIN D"/>
    <property type="match status" value="1"/>
</dbReference>
<keyword evidence="8" id="KW-1185">Reference proteome</keyword>
<evidence type="ECO:0000313" key="7">
    <source>
        <dbReference type="EMBL" id="AAF10140.1"/>
    </source>
</evidence>
<accession>Q9RWV5</accession>
<dbReference type="InParanoid" id="Q9RWV5"/>
<comment type="similarity">
    <text evidence="1">Belongs to the thioredoxin family. DsbA subfamily.</text>
</comment>
<dbReference type="PaxDb" id="243230-DR_0560"/>
<dbReference type="EMBL" id="AE000513">
    <property type="protein sequence ID" value="AAF10140.1"/>
    <property type="molecule type" value="Genomic_DNA"/>
</dbReference>
<keyword evidence="3" id="KW-0560">Oxidoreductase</keyword>
<reference evidence="7 8" key="1">
    <citation type="journal article" date="1999" name="Science">
        <title>Genome sequence of the radioresistant bacterium Deinococcus radiodurans R1.</title>
        <authorList>
            <person name="White O."/>
            <person name="Eisen J.A."/>
            <person name="Heidelberg J.F."/>
            <person name="Hickey E.K."/>
            <person name="Peterson J.D."/>
            <person name="Dodson R.J."/>
            <person name="Haft D.H."/>
            <person name="Gwinn M.L."/>
            <person name="Nelson W.C."/>
            <person name="Richardson D.L."/>
            <person name="Moffat K.S."/>
            <person name="Qin H."/>
            <person name="Jiang L."/>
            <person name="Pamphile W."/>
            <person name="Crosby M."/>
            <person name="Shen M."/>
            <person name="Vamathevan J.J."/>
            <person name="Lam P."/>
            <person name="McDonald L."/>
            <person name="Utterback T."/>
            <person name="Zalewski C."/>
            <person name="Makarova K.S."/>
            <person name="Aravind L."/>
            <person name="Daly M.J."/>
            <person name="Minton K.W."/>
            <person name="Fleischmann R.D."/>
            <person name="Ketchum K.A."/>
            <person name="Nelson K.E."/>
            <person name="Salzberg S."/>
            <person name="Smith H.O."/>
            <person name="Venter J.C."/>
            <person name="Fraser C.M."/>
        </authorList>
    </citation>
    <scope>NUCLEOTIDE SEQUENCE [LARGE SCALE GENOMIC DNA]</scope>
    <source>
        <strain evidence="8">ATCC 13939 / DSM 20539 / JCM 16871 / LMG 4051 / NBRC 15346 / NCIMB 9279 / R1 / VKM B-1422</strain>
    </source>
</reference>
<dbReference type="CDD" id="cd02972">
    <property type="entry name" value="DsbA_family"/>
    <property type="match status" value="1"/>
</dbReference>
<sequence>MLGWAWWGGPLLRMCARCFAAEVRKSPAPASMLWAMKRLLAALLGALLLPSAHAQLGQPTDALLKSPLFVGAQTSRAGIITLKSGVNVVLGQRGGRLTTVTITTPYTEPQGISGSSDTAVAAGSVEQRVGGSALAAQTVGAVTGYGEGLSAPLLQFLRQPDVVKQLPQGVTVDAPPLTIQAQVQGRALVLKLSMTQVPAGQFTATKNLRPAAKPGKDVVLRVYSDFQCPYCQKLELETMPALLRALPDDVRVEFHQFPLEQIHPLARPAAEASECAAQQGRFWDYKDALFRDRSWLQNNPNETFLRLAGDLKLDPGKFKDCLALRGGKAGVDAGLAEAQQLGLNATPTVFVDGYRVGNPFDTAAVLQLIDVARATR</sequence>
<organism evidence="7 8">
    <name type="scientific">Deinococcus radiodurans (strain ATCC 13939 / DSM 20539 / JCM 16871 / CCUG 27074 / LMG 4051 / NBRC 15346 / NCIMB 9279 / VKM B-1422 / R1)</name>
    <dbReference type="NCBI Taxonomy" id="243230"/>
    <lineage>
        <taxon>Bacteria</taxon>
        <taxon>Thermotogati</taxon>
        <taxon>Deinococcota</taxon>
        <taxon>Deinococci</taxon>
        <taxon>Deinococcales</taxon>
        <taxon>Deinococcaceae</taxon>
        <taxon>Deinococcus</taxon>
    </lineage>
</organism>
<evidence type="ECO:0000256" key="2">
    <source>
        <dbReference type="ARBA" id="ARBA00022729"/>
    </source>
</evidence>
<protein>
    <recommendedName>
        <fullName evidence="6">Thioredoxin domain-containing protein</fullName>
    </recommendedName>
</protein>
<feature type="domain" description="Thioredoxin" evidence="6">
    <location>
        <begin position="168"/>
        <end position="374"/>
    </location>
</feature>
<dbReference type="SMR" id="Q9RWV5"/>
<keyword evidence="5" id="KW-0676">Redox-active center</keyword>
<dbReference type="eggNOG" id="COG1651">
    <property type="taxonomic scope" value="Bacteria"/>
</dbReference>
<dbReference type="KEGG" id="dra:DR_0560"/>
<evidence type="ECO:0000256" key="5">
    <source>
        <dbReference type="ARBA" id="ARBA00023284"/>
    </source>
</evidence>
<evidence type="ECO:0000256" key="3">
    <source>
        <dbReference type="ARBA" id="ARBA00023002"/>
    </source>
</evidence>
<dbReference type="AlphaFoldDB" id="Q9RWV5"/>
<dbReference type="EnsemblBacteria" id="AAF10140">
    <property type="protein sequence ID" value="AAF10140"/>
    <property type="gene ID" value="DR_0560"/>
</dbReference>
<dbReference type="Proteomes" id="UP000002524">
    <property type="component" value="Chromosome 1"/>
</dbReference>